<proteinExistence type="predicted"/>
<sequence>MVHNGSEFFKQGQNRQLVIMAMAATLAVSGVTVYRWRFHSPQSKAVTQTAQISTPQVTTVTALGRLEPKGKVIKVSAPTSSQENRVEKLLVKENQQVKAGQIIAILDSKNRLEAAVTKAQEQVRVKQVNLAQIQAGAKQGEIAAQKAQIDRLNAQWQGDLTAQQATTRRLEAELNNAQAEYQRYEQLYSQGAISKSSFDAKRLSLDTATQQLNEAKAVLTRINGTSTKQITEAQATLNKIAEVRPVDVELAKAEVNDAIAAVNQAKENLKQAYVRSPQNGQIFEIHTRPGEVVSSNGIVEIGQTSQMYVVAEVYQDQIGKIRPGQDVRVISDSLPSELQGKVDWVGLQVRRQNVVNTDPSSNIDARVVEVHVKLDNTSSQKAAKFTNLQVKAVIQL</sequence>
<evidence type="ECO:0000256" key="2">
    <source>
        <dbReference type="ARBA" id="ARBA00023054"/>
    </source>
</evidence>
<protein>
    <submittedName>
        <fullName evidence="4">ABC exporter membrane fusion protein</fullName>
    </submittedName>
</protein>
<dbReference type="Gene3D" id="1.10.287.470">
    <property type="entry name" value="Helix hairpin bin"/>
    <property type="match status" value="1"/>
</dbReference>
<dbReference type="AlphaFoldDB" id="A0AAP5MAX9"/>
<evidence type="ECO:0000313" key="4">
    <source>
        <dbReference type="EMBL" id="MDR9898610.1"/>
    </source>
</evidence>
<feature type="coiled-coil region" evidence="3">
    <location>
        <begin position="160"/>
        <end position="187"/>
    </location>
</feature>
<feature type="coiled-coil region" evidence="3">
    <location>
        <begin position="248"/>
        <end position="275"/>
    </location>
</feature>
<dbReference type="Gene3D" id="2.40.30.170">
    <property type="match status" value="1"/>
</dbReference>
<dbReference type="SUPFAM" id="SSF111369">
    <property type="entry name" value="HlyD-like secretion proteins"/>
    <property type="match status" value="2"/>
</dbReference>
<dbReference type="PRINTS" id="PR01490">
    <property type="entry name" value="RTXTOXIND"/>
</dbReference>
<dbReference type="EMBL" id="JAALHA020000019">
    <property type="protein sequence ID" value="MDR9898610.1"/>
    <property type="molecule type" value="Genomic_DNA"/>
</dbReference>
<gene>
    <name evidence="4" type="ORF">G7B40_029225</name>
</gene>
<evidence type="ECO:0000256" key="1">
    <source>
        <dbReference type="ARBA" id="ARBA00004196"/>
    </source>
</evidence>
<evidence type="ECO:0000256" key="3">
    <source>
        <dbReference type="SAM" id="Coils"/>
    </source>
</evidence>
<comment type="subcellular location">
    <subcellularLocation>
        <location evidence="1">Cell envelope</location>
    </subcellularLocation>
</comment>
<name>A0AAP5MAX9_9CYAN</name>
<reference evidence="5" key="1">
    <citation type="journal article" date="2021" name="Science">
        <title>Hunting the eagle killer: A cyanobacterial neurotoxin causes vacuolar myelinopathy.</title>
        <authorList>
            <person name="Breinlinger S."/>
            <person name="Phillips T.J."/>
            <person name="Haram B.N."/>
            <person name="Mares J."/>
            <person name="Martinez Yerena J.A."/>
            <person name="Hrouzek P."/>
            <person name="Sobotka R."/>
            <person name="Henderson W.M."/>
            <person name="Schmieder P."/>
            <person name="Williams S.M."/>
            <person name="Lauderdale J.D."/>
            <person name="Wilde H.D."/>
            <person name="Gerrin W."/>
            <person name="Kust A."/>
            <person name="Washington J.W."/>
            <person name="Wagner C."/>
            <person name="Geier B."/>
            <person name="Liebeke M."/>
            <person name="Enke H."/>
            <person name="Niedermeyer T.H.J."/>
            <person name="Wilde S.B."/>
        </authorList>
    </citation>
    <scope>NUCLEOTIDE SEQUENCE [LARGE SCALE GENOMIC DNA]</scope>
    <source>
        <strain evidence="5">Thurmond2011</strain>
    </source>
</reference>
<comment type="caution">
    <text evidence="4">The sequence shown here is derived from an EMBL/GenBank/DDBJ whole genome shotgun (WGS) entry which is preliminary data.</text>
</comment>
<keyword evidence="5" id="KW-1185">Reference proteome</keyword>
<dbReference type="PANTHER" id="PTHR32347">
    <property type="entry name" value="EFFLUX SYSTEM COMPONENT YKNX-RELATED"/>
    <property type="match status" value="1"/>
</dbReference>
<dbReference type="GO" id="GO:0030313">
    <property type="term" value="C:cell envelope"/>
    <property type="evidence" value="ECO:0007669"/>
    <property type="project" value="UniProtKB-SubCell"/>
</dbReference>
<organism evidence="4 5">
    <name type="scientific">Aetokthonos hydrillicola Thurmond2011</name>
    <dbReference type="NCBI Taxonomy" id="2712845"/>
    <lineage>
        <taxon>Bacteria</taxon>
        <taxon>Bacillati</taxon>
        <taxon>Cyanobacteriota</taxon>
        <taxon>Cyanophyceae</taxon>
        <taxon>Nostocales</taxon>
        <taxon>Hapalosiphonaceae</taxon>
        <taxon>Aetokthonos</taxon>
    </lineage>
</organism>
<dbReference type="Proteomes" id="UP000667802">
    <property type="component" value="Unassembled WGS sequence"/>
</dbReference>
<keyword evidence="2 3" id="KW-0175">Coiled coil</keyword>
<dbReference type="NCBIfam" id="TIGR02971">
    <property type="entry name" value="heterocyst_DevB"/>
    <property type="match status" value="1"/>
</dbReference>
<dbReference type="RefSeq" id="WP_208339439.1">
    <property type="nucleotide sequence ID" value="NZ_CAWQFN010000531.1"/>
</dbReference>
<dbReference type="PANTHER" id="PTHR32347:SF27">
    <property type="entry name" value="RND EFFLUX PUMP MEMBRANE FUSION PROTEIN BARREL-SANDWICH DOMAIN-CONTAINING PROTEIN"/>
    <property type="match status" value="1"/>
</dbReference>
<accession>A0AAP5MAX9</accession>
<dbReference type="InterPro" id="IPR050465">
    <property type="entry name" value="UPF0194_transport"/>
</dbReference>
<dbReference type="InterPro" id="IPR014315">
    <property type="entry name" value="ABC_heterocyst_DevB"/>
</dbReference>
<dbReference type="Gene3D" id="2.40.50.100">
    <property type="match status" value="1"/>
</dbReference>
<evidence type="ECO:0000313" key="5">
    <source>
        <dbReference type="Proteomes" id="UP000667802"/>
    </source>
</evidence>